<proteinExistence type="inferred from homology"/>
<dbReference type="GO" id="GO:0060090">
    <property type="term" value="F:molecular adaptor activity"/>
    <property type="evidence" value="ECO:0007669"/>
    <property type="project" value="TreeGrafter"/>
</dbReference>
<feature type="domain" description="CCR4-NOT transcription complex subunit 1" evidence="8">
    <location>
        <begin position="360"/>
        <end position="508"/>
    </location>
</feature>
<evidence type="ECO:0000256" key="1">
    <source>
        <dbReference type="ARBA" id="ARBA00004123"/>
    </source>
</evidence>
<dbReference type="FunFam" id="1.25.40.800:FF:000001">
    <property type="entry name" value="CCR4-NOT transcription complex subunit 1"/>
    <property type="match status" value="1"/>
</dbReference>
<dbReference type="Gene3D" id="1.25.40.800">
    <property type="match status" value="1"/>
</dbReference>
<dbReference type="InterPro" id="IPR007196">
    <property type="entry name" value="CCR4-Not_Not1_C"/>
</dbReference>
<evidence type="ECO:0000259" key="9">
    <source>
        <dbReference type="Pfam" id="PF16415"/>
    </source>
</evidence>
<evidence type="ECO:0000256" key="4">
    <source>
        <dbReference type="ARBA" id="ARBA00023163"/>
    </source>
</evidence>
<dbReference type="GO" id="GO:0017148">
    <property type="term" value="P:negative regulation of translation"/>
    <property type="evidence" value="ECO:0007669"/>
    <property type="project" value="InterPro"/>
</dbReference>
<keyword evidence="2" id="KW-0678">Repressor</keyword>
<keyword evidence="4" id="KW-0804">Transcription</keyword>
<dbReference type="Gene3D" id="1.25.40.790">
    <property type="match status" value="1"/>
</dbReference>
<accession>A0A914CS85</accession>
<dbReference type="Pfam" id="PF12842">
    <property type="entry name" value="DUF3819"/>
    <property type="match status" value="1"/>
</dbReference>
<dbReference type="PANTHER" id="PTHR13162">
    <property type="entry name" value="CCR4-NOT TRANSCRIPTION COMPLEX"/>
    <property type="match status" value="1"/>
</dbReference>
<evidence type="ECO:0000313" key="11">
    <source>
        <dbReference type="WBParaSite" id="ACRNAN_scaffold1364.g9893.t2"/>
    </source>
</evidence>
<keyword evidence="3" id="KW-0805">Transcription regulation</keyword>
<dbReference type="GO" id="GO:0030015">
    <property type="term" value="C:CCR4-NOT core complex"/>
    <property type="evidence" value="ECO:0007669"/>
    <property type="project" value="InterPro"/>
</dbReference>
<dbReference type="GO" id="GO:0000932">
    <property type="term" value="C:P-body"/>
    <property type="evidence" value="ECO:0007669"/>
    <property type="project" value="TreeGrafter"/>
</dbReference>
<dbReference type="AlphaFoldDB" id="A0A914CS85"/>
<dbReference type="PANTHER" id="PTHR13162:SF8">
    <property type="entry name" value="CCR4-NOT TRANSCRIPTION COMPLEX SUBUNIT 1"/>
    <property type="match status" value="1"/>
</dbReference>
<dbReference type="InterPro" id="IPR040398">
    <property type="entry name" value="Not1"/>
</dbReference>
<evidence type="ECO:0000256" key="6">
    <source>
        <dbReference type="ARBA" id="ARBA00025717"/>
    </source>
</evidence>
<evidence type="ECO:0000256" key="3">
    <source>
        <dbReference type="ARBA" id="ARBA00023015"/>
    </source>
</evidence>
<comment type="subcellular location">
    <subcellularLocation>
        <location evidence="1">Nucleus</location>
    </subcellularLocation>
</comment>
<evidence type="ECO:0000313" key="10">
    <source>
        <dbReference type="Proteomes" id="UP000887540"/>
    </source>
</evidence>
<evidence type="ECO:0000259" key="8">
    <source>
        <dbReference type="Pfam" id="PF12842"/>
    </source>
</evidence>
<evidence type="ECO:0000259" key="7">
    <source>
        <dbReference type="Pfam" id="PF04054"/>
    </source>
</evidence>
<feature type="domain" description="CCR4-Not complex component Not1 C-terminal" evidence="7">
    <location>
        <begin position="827"/>
        <end position="1187"/>
    </location>
</feature>
<dbReference type="FunFam" id="1.25.40.180:FF:000012">
    <property type="entry name" value="Ccr4-Not transcription complex subunit"/>
    <property type="match status" value="1"/>
</dbReference>
<dbReference type="Pfam" id="PF04054">
    <property type="entry name" value="Not1"/>
    <property type="match status" value="1"/>
</dbReference>
<dbReference type="GO" id="GO:0005634">
    <property type="term" value="C:nucleus"/>
    <property type="evidence" value="ECO:0007669"/>
    <property type="project" value="UniProtKB-SubCell"/>
</dbReference>
<dbReference type="InterPro" id="IPR024557">
    <property type="entry name" value="CNOT1_dom_4"/>
</dbReference>
<feature type="domain" description="CCR4-NOT transcription complex subunit 1 CAF1-binding" evidence="9">
    <location>
        <begin position="22"/>
        <end position="246"/>
    </location>
</feature>
<dbReference type="GO" id="GO:0000289">
    <property type="term" value="P:nuclear-transcribed mRNA poly(A) tail shortening"/>
    <property type="evidence" value="ECO:0007669"/>
    <property type="project" value="UniProtKB-ARBA"/>
</dbReference>
<dbReference type="Gene3D" id="1.25.40.180">
    <property type="match status" value="1"/>
</dbReference>
<dbReference type="Pfam" id="PF16415">
    <property type="entry name" value="CNOT1_CAF1_bind"/>
    <property type="match status" value="1"/>
</dbReference>
<comment type="similarity">
    <text evidence="6">Belongs to the CNOT1 family.</text>
</comment>
<keyword evidence="10" id="KW-1185">Reference proteome</keyword>
<name>A0A914CS85_9BILA</name>
<keyword evidence="5" id="KW-0539">Nucleus</keyword>
<dbReference type="WBParaSite" id="ACRNAN_scaffold1364.g9893.t2">
    <property type="protein sequence ID" value="ACRNAN_scaffold1364.g9893.t2"/>
    <property type="gene ID" value="ACRNAN_scaffold1364.g9893"/>
</dbReference>
<reference evidence="11" key="1">
    <citation type="submission" date="2022-11" db="UniProtKB">
        <authorList>
            <consortium name="WormBaseParasite"/>
        </authorList>
    </citation>
    <scope>IDENTIFICATION</scope>
</reference>
<sequence>MLNATNVDVLMNATDREGSRVPQPPPSIVERVAFLCNNLSQVNLRQKTEEIKVILRECGENFLRWFAQYLVMKRVTLEQNFQPLYNSFLLSINDENLDRYVKQETFRNIKILLRSDKGNAASNFGDRQLLKNLGLWLGQITISRNKPILTRDLDLKCLLFEAFYKGQQELLYVVPFVAKTLLSCTKSELFIPTCAWIFSIIRVLAEIHNEPDLKLNLKFEIEVLCKDLGIDLSQIEPTGVLKDTERLVRVPQQLGELASLSQPESGSQMPLGPPPMGIAPPIDPGRVSGRASANLMPPTSVTPVNELSAIDQAKHGAAVQPPSIFLSASFNYGDINVATLDGLAHHINIPANLPLFNTYPELKAAVRPAINQAVKELIGAIGERAISVAIAVTEQVCKKDFALDPNPQHLRRGAHQMARSMTAAMAWITCREPLQNTILGYLKHYFTTHLQQAATNPEIAKLIEEAVLQTMEANIELATNFIVKTACEQAMIEVDKRFEKEITARQQAAKELKTFGEDSPQIKIQLYMPESIRILPGPISDADMKIYDDYSSKICGFKPNQNFDESAFRNQQMVPPSLSQAQFPTQMGASRPIGTTSSMAPNFNQAQFAGQLSGGRIPANIDPNLFASQGNRMTSTTPTLGPDVSQAIIEQLRANRSIGNATPMLGMQPLEQHQLEQLRSKVELIVREWMAICFTSVTQQDPRRALAHIVQSMHREGILMTDETVTKFFHIYVNICVDVTHRLLNSDSQGGQISVRHRCYLTLDAFTKLTCLMVRYSDGPQHSTRINLLKKVLNIVTQALHHSHENRKGEFDGMPFMRIILNLFSNLARVNDPILDPISWNILESFGQSLFVTQPRRAPGFTFHWLTIIGHRDFIGRLLADESQDPHRTGAMYTQLLLCHIKFLAPYLRNLPLPQSIQTLLKGTLRVLLVILHDFPELLCEYHYVYCDYIPPDCIQLRNLILSAYPRNMRLPDPFNESMEMIENLQDMAVNPKAHREMANIIQAPELKAKLDEYLETRSAVNFLSELPSYLQVSQVPGSKYNSSTMNAIVLYVGTRAIDALQAKKQKISIQTVAHTPYMDIFQNLAVSLCTEGRHLLFNSIANQLRYPNSHTHYFSCTMLYLFLEANLEVIQEQITRILFQRLVALRPHPWGLLITFVELIRNPQYGFWGHEFIRCAPEIEQLFISVANSCNVNPQQILAQQKRV</sequence>
<evidence type="ECO:0000256" key="2">
    <source>
        <dbReference type="ARBA" id="ARBA00022491"/>
    </source>
</evidence>
<protein>
    <submittedName>
        <fullName evidence="11">CCR4-NOT transcription complex subunit 1</fullName>
    </submittedName>
</protein>
<dbReference type="InterPro" id="IPR032191">
    <property type="entry name" value="CNOT1_CAF1_bind"/>
</dbReference>
<evidence type="ECO:0000256" key="5">
    <source>
        <dbReference type="ARBA" id="ARBA00023242"/>
    </source>
</evidence>
<organism evidence="10 11">
    <name type="scientific">Acrobeloides nanus</name>
    <dbReference type="NCBI Taxonomy" id="290746"/>
    <lineage>
        <taxon>Eukaryota</taxon>
        <taxon>Metazoa</taxon>
        <taxon>Ecdysozoa</taxon>
        <taxon>Nematoda</taxon>
        <taxon>Chromadorea</taxon>
        <taxon>Rhabditida</taxon>
        <taxon>Tylenchina</taxon>
        <taxon>Cephalobomorpha</taxon>
        <taxon>Cephaloboidea</taxon>
        <taxon>Cephalobidae</taxon>
        <taxon>Acrobeloides</taxon>
    </lineage>
</organism>
<dbReference type="Proteomes" id="UP000887540">
    <property type="component" value="Unplaced"/>
</dbReference>